<keyword evidence="1" id="KW-1133">Transmembrane helix</keyword>
<feature type="transmembrane region" description="Helical" evidence="1">
    <location>
        <begin position="28"/>
        <end position="50"/>
    </location>
</feature>
<keyword evidence="1" id="KW-0472">Membrane</keyword>
<reference evidence="2" key="2">
    <citation type="submission" date="2019-01" db="UniProtKB">
        <authorList>
            <consortium name="EnsemblPlants"/>
        </authorList>
    </citation>
    <scope>IDENTIFICATION</scope>
    <source>
        <strain evidence="2">cv. Heinz 1706</strain>
    </source>
</reference>
<dbReference type="AlphaFoldDB" id="A0A3Q7F9Z6"/>
<dbReference type="Gramene" id="Solyc01g103330.3.1">
    <property type="protein sequence ID" value="Solyc01g103330.3.1.1"/>
    <property type="gene ID" value="Solyc01g103330.3"/>
</dbReference>
<name>A0A3Q7F9Z6_SOLLC</name>
<proteinExistence type="predicted"/>
<accession>A0A3Q7F9Z6</accession>
<protein>
    <submittedName>
        <fullName evidence="2">Uncharacterized protein</fullName>
    </submittedName>
</protein>
<evidence type="ECO:0000313" key="3">
    <source>
        <dbReference type="Proteomes" id="UP000004994"/>
    </source>
</evidence>
<dbReference type="Proteomes" id="UP000004994">
    <property type="component" value="Chromosome 1"/>
</dbReference>
<dbReference type="EnsemblPlants" id="Solyc01g103330.3.1">
    <property type="protein sequence ID" value="Solyc01g103330.3.1.1"/>
    <property type="gene ID" value="Solyc01g103330.3"/>
</dbReference>
<keyword evidence="1" id="KW-0812">Transmembrane</keyword>
<sequence>YVFFSSPFFGGPSPLKSPLSEESFPSLFSARGSLSIFSGVTPVIFFFIVVTI</sequence>
<evidence type="ECO:0000313" key="2">
    <source>
        <dbReference type="EnsemblPlants" id="Solyc01g103330.3.1.1"/>
    </source>
</evidence>
<organism evidence="2">
    <name type="scientific">Solanum lycopersicum</name>
    <name type="common">Tomato</name>
    <name type="synonym">Lycopersicon esculentum</name>
    <dbReference type="NCBI Taxonomy" id="4081"/>
    <lineage>
        <taxon>Eukaryota</taxon>
        <taxon>Viridiplantae</taxon>
        <taxon>Streptophyta</taxon>
        <taxon>Embryophyta</taxon>
        <taxon>Tracheophyta</taxon>
        <taxon>Spermatophyta</taxon>
        <taxon>Magnoliopsida</taxon>
        <taxon>eudicotyledons</taxon>
        <taxon>Gunneridae</taxon>
        <taxon>Pentapetalae</taxon>
        <taxon>asterids</taxon>
        <taxon>lamiids</taxon>
        <taxon>Solanales</taxon>
        <taxon>Solanaceae</taxon>
        <taxon>Solanoideae</taxon>
        <taxon>Solaneae</taxon>
        <taxon>Solanum</taxon>
        <taxon>Solanum subgen. Lycopersicon</taxon>
    </lineage>
</organism>
<keyword evidence="3" id="KW-1185">Reference proteome</keyword>
<reference evidence="2" key="1">
    <citation type="journal article" date="2012" name="Nature">
        <title>The tomato genome sequence provides insights into fleshy fruit evolution.</title>
        <authorList>
            <consortium name="Tomato Genome Consortium"/>
        </authorList>
    </citation>
    <scope>NUCLEOTIDE SEQUENCE [LARGE SCALE GENOMIC DNA]</scope>
    <source>
        <strain evidence="2">cv. Heinz 1706</strain>
    </source>
</reference>
<evidence type="ECO:0000256" key="1">
    <source>
        <dbReference type="SAM" id="Phobius"/>
    </source>
</evidence>
<dbReference type="InParanoid" id="A0A3Q7F9Z6"/>